<feature type="modified residue" description="4-aspartylphosphate" evidence="5">
    <location>
        <position position="54"/>
    </location>
</feature>
<keyword evidence="2" id="KW-0805">Transcription regulation</keyword>
<dbReference type="CDD" id="cd06170">
    <property type="entry name" value="LuxR_C_like"/>
    <property type="match status" value="1"/>
</dbReference>
<dbReference type="SUPFAM" id="SSF46894">
    <property type="entry name" value="C-terminal effector domain of the bipartite response regulators"/>
    <property type="match status" value="1"/>
</dbReference>
<dbReference type="GO" id="GO:0003677">
    <property type="term" value="F:DNA binding"/>
    <property type="evidence" value="ECO:0007669"/>
    <property type="project" value="UniProtKB-KW"/>
</dbReference>
<dbReference type="PROSITE" id="PS50043">
    <property type="entry name" value="HTH_LUXR_2"/>
    <property type="match status" value="1"/>
</dbReference>
<keyword evidence="4" id="KW-0804">Transcription</keyword>
<evidence type="ECO:0000259" key="6">
    <source>
        <dbReference type="PROSITE" id="PS50043"/>
    </source>
</evidence>
<dbReference type="CDD" id="cd17535">
    <property type="entry name" value="REC_NarL-like"/>
    <property type="match status" value="1"/>
</dbReference>
<dbReference type="GO" id="GO:0006355">
    <property type="term" value="P:regulation of DNA-templated transcription"/>
    <property type="evidence" value="ECO:0007669"/>
    <property type="project" value="InterPro"/>
</dbReference>
<feature type="domain" description="Response regulatory" evidence="7">
    <location>
        <begin position="3"/>
        <end position="120"/>
    </location>
</feature>
<dbReference type="InterPro" id="IPR058245">
    <property type="entry name" value="NreC/VraR/RcsB-like_REC"/>
</dbReference>
<dbReference type="InterPro" id="IPR001789">
    <property type="entry name" value="Sig_transdc_resp-reg_receiver"/>
</dbReference>
<accession>A0A5C4J527</accession>
<evidence type="ECO:0000313" key="8">
    <source>
        <dbReference type="EMBL" id="TMQ92005.1"/>
    </source>
</evidence>
<evidence type="ECO:0000256" key="4">
    <source>
        <dbReference type="ARBA" id="ARBA00023163"/>
    </source>
</evidence>
<dbReference type="PROSITE" id="PS00622">
    <property type="entry name" value="HTH_LUXR_1"/>
    <property type="match status" value="1"/>
</dbReference>
<dbReference type="AlphaFoldDB" id="A0A5C4J527"/>
<dbReference type="EMBL" id="VCKW01000177">
    <property type="protein sequence ID" value="TMQ92005.1"/>
    <property type="molecule type" value="Genomic_DNA"/>
</dbReference>
<dbReference type="SMART" id="SM00448">
    <property type="entry name" value="REC"/>
    <property type="match status" value="1"/>
</dbReference>
<evidence type="ECO:0000256" key="2">
    <source>
        <dbReference type="ARBA" id="ARBA00023015"/>
    </source>
</evidence>
<dbReference type="Pfam" id="PF00196">
    <property type="entry name" value="GerE"/>
    <property type="match status" value="1"/>
</dbReference>
<dbReference type="PRINTS" id="PR00038">
    <property type="entry name" value="HTHLUXR"/>
</dbReference>
<comment type="caution">
    <text evidence="8">The sequence shown here is derived from an EMBL/GenBank/DDBJ whole genome shotgun (WGS) entry which is preliminary data.</text>
</comment>
<dbReference type="PROSITE" id="PS50110">
    <property type="entry name" value="RESPONSE_REGULATORY"/>
    <property type="match status" value="1"/>
</dbReference>
<dbReference type="OrthoDB" id="9808843at2"/>
<proteinExistence type="predicted"/>
<organism evidence="8 9">
    <name type="scientific">Actinomadura soli</name>
    <dbReference type="NCBI Taxonomy" id="2508997"/>
    <lineage>
        <taxon>Bacteria</taxon>
        <taxon>Bacillati</taxon>
        <taxon>Actinomycetota</taxon>
        <taxon>Actinomycetes</taxon>
        <taxon>Streptosporangiales</taxon>
        <taxon>Thermomonosporaceae</taxon>
        <taxon>Actinomadura</taxon>
    </lineage>
</organism>
<evidence type="ECO:0000256" key="1">
    <source>
        <dbReference type="ARBA" id="ARBA00022553"/>
    </source>
</evidence>
<dbReference type="InterPro" id="IPR011006">
    <property type="entry name" value="CheY-like_superfamily"/>
</dbReference>
<feature type="domain" description="HTH luxR-type" evidence="6">
    <location>
        <begin position="138"/>
        <end position="203"/>
    </location>
</feature>
<dbReference type="SMART" id="SM00421">
    <property type="entry name" value="HTH_LUXR"/>
    <property type="match status" value="1"/>
</dbReference>
<dbReference type="Pfam" id="PF00072">
    <property type="entry name" value="Response_reg"/>
    <property type="match status" value="1"/>
</dbReference>
<protein>
    <submittedName>
        <fullName evidence="8">Response regulator transcription factor</fullName>
    </submittedName>
</protein>
<evidence type="ECO:0000256" key="5">
    <source>
        <dbReference type="PROSITE-ProRule" id="PRU00169"/>
    </source>
</evidence>
<evidence type="ECO:0000259" key="7">
    <source>
        <dbReference type="PROSITE" id="PS50110"/>
    </source>
</evidence>
<gene>
    <name evidence="8" type="ORF">ETD83_28350</name>
</gene>
<name>A0A5C4J527_9ACTN</name>
<dbReference type="PANTHER" id="PTHR43214">
    <property type="entry name" value="TWO-COMPONENT RESPONSE REGULATOR"/>
    <property type="match status" value="1"/>
</dbReference>
<keyword evidence="1 5" id="KW-0597">Phosphoprotein</keyword>
<dbReference type="PANTHER" id="PTHR43214:SF24">
    <property type="entry name" value="TRANSCRIPTIONAL REGULATORY PROTEIN NARL-RELATED"/>
    <property type="match status" value="1"/>
</dbReference>
<keyword evidence="3" id="KW-0238">DNA-binding</keyword>
<keyword evidence="9" id="KW-1185">Reference proteome</keyword>
<dbReference type="Proteomes" id="UP000309174">
    <property type="component" value="Unassembled WGS sequence"/>
</dbReference>
<sequence length="280" mass="30017">MVRVTIVDDHPVVRAGLRALLGGEPDIEVVAEAADGEEAVRRVGLVPTDLVLMDLQLGEGIDGVEATRRILALPDPPRVLVLTTYDSDADISRAIAVGAAGYLLKAGPPDELFRGIRTAARGETALSPRVATRLMDRMREPAPALSPREIEILELLAEGLSNQRIARRLLISEATVKTHLVHIFAKLGVDTRTAAVTAAVAVLLQLPFVRGGTRRGPGRISAVGRALREAPGQGHRAFAVEAVGDPPVRVHRPRPQRVPPVRRPAPPTRLQALGLLIRIS</sequence>
<dbReference type="GO" id="GO:0000160">
    <property type="term" value="P:phosphorelay signal transduction system"/>
    <property type="evidence" value="ECO:0007669"/>
    <property type="project" value="InterPro"/>
</dbReference>
<reference evidence="8 9" key="1">
    <citation type="submission" date="2019-05" db="EMBL/GenBank/DDBJ databases">
        <title>Draft genome sequence of Actinomadura sp. 14C53.</title>
        <authorList>
            <person name="Saricaoglu S."/>
            <person name="Isik K."/>
        </authorList>
    </citation>
    <scope>NUCLEOTIDE SEQUENCE [LARGE SCALE GENOMIC DNA]</scope>
    <source>
        <strain evidence="8 9">14C53</strain>
    </source>
</reference>
<dbReference type="Gene3D" id="3.40.50.2300">
    <property type="match status" value="1"/>
</dbReference>
<dbReference type="InterPro" id="IPR000792">
    <property type="entry name" value="Tscrpt_reg_LuxR_C"/>
</dbReference>
<evidence type="ECO:0000256" key="3">
    <source>
        <dbReference type="ARBA" id="ARBA00023125"/>
    </source>
</evidence>
<dbReference type="InterPro" id="IPR039420">
    <property type="entry name" value="WalR-like"/>
</dbReference>
<dbReference type="InterPro" id="IPR016032">
    <property type="entry name" value="Sig_transdc_resp-reg_C-effctor"/>
</dbReference>
<evidence type="ECO:0000313" key="9">
    <source>
        <dbReference type="Proteomes" id="UP000309174"/>
    </source>
</evidence>
<dbReference type="SUPFAM" id="SSF52172">
    <property type="entry name" value="CheY-like"/>
    <property type="match status" value="1"/>
</dbReference>